<keyword evidence="2" id="KW-0677">Repeat</keyword>
<dbReference type="Gene3D" id="2.130.10.10">
    <property type="entry name" value="YVTN repeat-like/Quinoprotein amine dehydrogenase"/>
    <property type="match status" value="3"/>
</dbReference>
<evidence type="ECO:0000259" key="4">
    <source>
        <dbReference type="Pfam" id="PF13191"/>
    </source>
</evidence>
<dbReference type="InterPro" id="IPR027417">
    <property type="entry name" value="P-loop_NTPase"/>
</dbReference>
<reference evidence="5 6" key="1">
    <citation type="submission" date="2021-10" db="EMBL/GenBank/DDBJ databases">
        <title>Streptomyces sp. strain SMC 277, a novel streptomycete isolated from soil.</title>
        <authorList>
            <person name="Chanama M."/>
        </authorList>
    </citation>
    <scope>NUCLEOTIDE SEQUENCE [LARGE SCALE GENOMIC DNA]</scope>
    <source>
        <strain evidence="5 6">SMC 277</strain>
    </source>
</reference>
<feature type="domain" description="Orc1-like AAA ATPase" evidence="4">
    <location>
        <begin position="231"/>
        <end position="365"/>
    </location>
</feature>
<keyword evidence="1 3" id="KW-0853">WD repeat</keyword>
<dbReference type="Pfam" id="PF13365">
    <property type="entry name" value="Trypsin_2"/>
    <property type="match status" value="1"/>
</dbReference>
<dbReference type="CDD" id="cd00200">
    <property type="entry name" value="WD40"/>
    <property type="match status" value="1"/>
</dbReference>
<dbReference type="InterPro" id="IPR019775">
    <property type="entry name" value="WD40_repeat_CS"/>
</dbReference>
<dbReference type="InterPro" id="IPR041664">
    <property type="entry name" value="AAA_16"/>
</dbReference>
<dbReference type="InterPro" id="IPR001680">
    <property type="entry name" value="WD40_rpt"/>
</dbReference>
<evidence type="ECO:0000256" key="3">
    <source>
        <dbReference type="PROSITE-ProRule" id="PRU00221"/>
    </source>
</evidence>
<sequence length="1373" mass="145291">MRPLGSGFLVDGRRVLTCAHVVEAIWAKQGVLWVALPKAEGHLDRRVRVAEIALPQAADHEIRDVAMLVLSEPAPAGLAAPLRRPNAEELVGTGWWSFGFPDGVLGNSADGSVGEALGYGWMRLDSGNPRYPVKGGFSGAAVWSSAHQAVVGMVGQAHSATGDARALTLWGIDRLLPEQRLHDLDAAPSPSWDGGTMSAPWAWSLGDDPEAGRHWRPRARGVSTEAERGNRFRGREAVLREIVSALGPGRTHRQVLVVTGAPGSGKSAVLSRIITTSDSATAAALPTRDTAIRAPLGSVGCAVHAKGKTALEVATEIARAAGSPPPGEVVDLLPALRAALESRPDGPPFVLVLDALDEVVSPDEARTIVHRVLVPLAETCADLQVRVVVGTRRRDGAGDLLGTFGRTARVLDLDAPVWSAPADLTAYALATLQLHGDERPGNPYADPAVALPVAARIAALAEGNFLVAGLVARTHGIHDVEAVDPVGMAFPATVDSSLREYLRLLPGVGPLAAADVLLPLVYAEDPGLTTGLWRTALRALFGTAPTEAELLGFARTSAANFLVEASADGSENASFRLFHQALSDSLRTTRADLASVTADQRALAHAFIAEGARVGWAAAPAYLLRSLAVHAARAGAIDRLLAEDDYPLHADLRRLVPEARRAGTEHGRERAKLLRQTPRAIDVPAAERVALYSMTEVQEGLGTTYRDHPLATPYRAVWSTASPSVEISVFEGHTEKVHALCAFRSDGRPRLASVADDGIRIWDPQTGPVGHVPPHPSGWVQALCPVPTGGGTELLAAGGLDGAVRLWNPETGELVRTLEGHRHPVGDLCILKIDHRACLVSHGTDRRVNVWDPHDGRLVRTFRPRCDSLSAVCPLTLDGRTLLAVLVTLADGRSRIRLWDPATGESLRSFAVSGASDGALAAVSAAGATLLAVRESSERDHLVALWDARTGRRVGTLEGGEGTAYELLGVRVAGRDLVVAGYGQEESGTVMVWDPQSRRVTHRLEGHHGWVGALAVVATADETLIASSGEDCTVRLWDLDGPAEPAEGDRRAGSWVGSLTALDVDGRPAVAGSGTAGWVSVHDVATGAVIGRVHTPHAHVDAVCSASIGGEAALAVASRSTAESTVQIWSPATGDGLRTRRKGRVVDLCALEVHGRPCLGIASRDEKGNRVDLWDLSGDEVVASMLSGEGLVNSLCTMEGADGRHLVSVHTGHFGLWPGEFQGGIVTAWDPLTGTVDETGVIAGAALGRHTAVVLDDRILLAMTAHRQDHQEDRLGSGWVHFLDPPAERAPDPLEVSVGWLSMAEPFQLRDQVLLATAAQTERVVRLWDLAERRLVMEIPVRREVFSVVQAGDHLVVGLNDGALLAVRVGNPS</sequence>
<dbReference type="SUPFAM" id="SSF50978">
    <property type="entry name" value="WD40 repeat-like"/>
    <property type="match status" value="2"/>
</dbReference>
<name>A0ABS8BDK3_9ACTN</name>
<dbReference type="SUPFAM" id="SSF50494">
    <property type="entry name" value="Trypsin-like serine proteases"/>
    <property type="match status" value="1"/>
</dbReference>
<dbReference type="SUPFAM" id="SSF52540">
    <property type="entry name" value="P-loop containing nucleoside triphosphate hydrolases"/>
    <property type="match status" value="1"/>
</dbReference>
<dbReference type="PROSITE" id="PS50294">
    <property type="entry name" value="WD_REPEATS_REGION"/>
    <property type="match status" value="1"/>
</dbReference>
<dbReference type="PROSITE" id="PS00678">
    <property type="entry name" value="WD_REPEATS_1"/>
    <property type="match status" value="1"/>
</dbReference>
<dbReference type="PANTHER" id="PTHR22847:SF637">
    <property type="entry name" value="WD REPEAT DOMAIN 5B"/>
    <property type="match status" value="1"/>
</dbReference>
<accession>A0ABS8BDK3</accession>
<evidence type="ECO:0000313" key="6">
    <source>
        <dbReference type="Proteomes" id="UP001199054"/>
    </source>
</evidence>
<dbReference type="Pfam" id="PF13191">
    <property type="entry name" value="AAA_16"/>
    <property type="match status" value="1"/>
</dbReference>
<evidence type="ECO:0000313" key="5">
    <source>
        <dbReference type="EMBL" id="MCB5182720.1"/>
    </source>
</evidence>
<feature type="repeat" description="WD" evidence="3">
    <location>
        <begin position="1004"/>
        <end position="1040"/>
    </location>
</feature>
<keyword evidence="6" id="KW-1185">Reference proteome</keyword>
<evidence type="ECO:0000256" key="2">
    <source>
        <dbReference type="ARBA" id="ARBA00022737"/>
    </source>
</evidence>
<dbReference type="EMBL" id="JAJAUY010000144">
    <property type="protein sequence ID" value="MCB5182720.1"/>
    <property type="molecule type" value="Genomic_DNA"/>
</dbReference>
<dbReference type="InterPro" id="IPR036322">
    <property type="entry name" value="WD40_repeat_dom_sf"/>
</dbReference>
<organism evidence="5 6">
    <name type="scientific">Streptomyces antimicrobicus</name>
    <dbReference type="NCBI Taxonomy" id="2883108"/>
    <lineage>
        <taxon>Bacteria</taxon>
        <taxon>Bacillati</taxon>
        <taxon>Actinomycetota</taxon>
        <taxon>Actinomycetes</taxon>
        <taxon>Kitasatosporales</taxon>
        <taxon>Streptomycetaceae</taxon>
        <taxon>Streptomyces</taxon>
    </lineage>
</organism>
<dbReference type="PANTHER" id="PTHR22847">
    <property type="entry name" value="WD40 REPEAT PROTEIN"/>
    <property type="match status" value="1"/>
</dbReference>
<dbReference type="Pfam" id="PF00400">
    <property type="entry name" value="WD40"/>
    <property type="match status" value="3"/>
</dbReference>
<comment type="caution">
    <text evidence="5">The sequence shown here is derived from an EMBL/GenBank/DDBJ whole genome shotgun (WGS) entry which is preliminary data.</text>
</comment>
<gene>
    <name evidence="5" type="ORF">LG632_25525</name>
</gene>
<feature type="repeat" description="WD" evidence="3">
    <location>
        <begin position="794"/>
        <end position="817"/>
    </location>
</feature>
<protein>
    <submittedName>
        <fullName evidence="5">Trypsin-like peptidase domain-containing protein</fullName>
    </submittedName>
</protein>
<dbReference type="InterPro" id="IPR015943">
    <property type="entry name" value="WD40/YVTN_repeat-like_dom_sf"/>
</dbReference>
<dbReference type="Gene3D" id="3.40.50.300">
    <property type="entry name" value="P-loop containing nucleotide triphosphate hydrolases"/>
    <property type="match status" value="1"/>
</dbReference>
<proteinExistence type="predicted"/>
<dbReference type="InterPro" id="IPR009003">
    <property type="entry name" value="Peptidase_S1_PA"/>
</dbReference>
<dbReference type="PROSITE" id="PS50082">
    <property type="entry name" value="WD_REPEATS_2"/>
    <property type="match status" value="2"/>
</dbReference>
<dbReference type="SMART" id="SM00320">
    <property type="entry name" value="WD40"/>
    <property type="match status" value="6"/>
</dbReference>
<dbReference type="Proteomes" id="UP001199054">
    <property type="component" value="Unassembled WGS sequence"/>
</dbReference>
<evidence type="ECO:0000256" key="1">
    <source>
        <dbReference type="ARBA" id="ARBA00022574"/>
    </source>
</evidence>